<protein>
    <submittedName>
        <fullName evidence="1">Uncharacterized protein</fullName>
    </submittedName>
</protein>
<dbReference type="RefSeq" id="WP_173063555.1">
    <property type="nucleotide sequence ID" value="NZ_BAABGO010000010.1"/>
</dbReference>
<proteinExistence type="predicted"/>
<dbReference type="Proteomes" id="UP000482800">
    <property type="component" value="Unassembled WGS sequence"/>
</dbReference>
<accession>A0A6V8KPU5</accession>
<reference evidence="1 2" key="2">
    <citation type="submission" date="2020-03" db="EMBL/GenBank/DDBJ databases">
        <authorList>
            <person name="Ichikawa N."/>
            <person name="Kimura A."/>
            <person name="Kitahashi Y."/>
            <person name="Uohara A."/>
        </authorList>
    </citation>
    <scope>NUCLEOTIDE SEQUENCE [LARGE SCALE GENOMIC DNA]</scope>
    <source>
        <strain evidence="1 2">NBRC 108639</strain>
    </source>
</reference>
<dbReference type="AlphaFoldDB" id="A0A6V8KPU5"/>
<gene>
    <name evidence="1" type="ORF">Phou_068850</name>
</gene>
<name>A0A6V8KPU5_9ACTN</name>
<evidence type="ECO:0000313" key="2">
    <source>
        <dbReference type="Proteomes" id="UP000482800"/>
    </source>
</evidence>
<sequence>MKLQELTDEFAGLDAHLLDTSARAEATLRDLLDLDARLAEAKRTTATYEGEDRQGP</sequence>
<organism evidence="1 2">
    <name type="scientific">Phytohabitans houttuyneae</name>
    <dbReference type="NCBI Taxonomy" id="1076126"/>
    <lineage>
        <taxon>Bacteria</taxon>
        <taxon>Bacillati</taxon>
        <taxon>Actinomycetota</taxon>
        <taxon>Actinomycetes</taxon>
        <taxon>Micromonosporales</taxon>
        <taxon>Micromonosporaceae</taxon>
    </lineage>
</organism>
<dbReference type="EMBL" id="BLPF01000002">
    <property type="protein sequence ID" value="GFJ82705.1"/>
    <property type="molecule type" value="Genomic_DNA"/>
</dbReference>
<reference evidence="1 2" key="1">
    <citation type="submission" date="2020-03" db="EMBL/GenBank/DDBJ databases">
        <title>Whole genome shotgun sequence of Phytohabitans houttuyneae NBRC 108639.</title>
        <authorList>
            <person name="Komaki H."/>
            <person name="Tamura T."/>
        </authorList>
    </citation>
    <scope>NUCLEOTIDE SEQUENCE [LARGE SCALE GENOMIC DNA]</scope>
    <source>
        <strain evidence="1 2">NBRC 108639</strain>
    </source>
</reference>
<evidence type="ECO:0000313" key="1">
    <source>
        <dbReference type="EMBL" id="GFJ82705.1"/>
    </source>
</evidence>
<comment type="caution">
    <text evidence="1">The sequence shown here is derived from an EMBL/GenBank/DDBJ whole genome shotgun (WGS) entry which is preliminary data.</text>
</comment>
<keyword evidence="2" id="KW-1185">Reference proteome</keyword>